<accession>A0A6P8WEP0</accession>
<proteinExistence type="predicted"/>
<keyword evidence="1" id="KW-1185">Reference proteome</keyword>
<dbReference type="OrthoDB" id="7850481at2759"/>
<reference evidence="2" key="1">
    <citation type="submission" date="2025-08" db="UniProtKB">
        <authorList>
            <consortium name="RefSeq"/>
        </authorList>
    </citation>
    <scope>IDENTIFICATION</scope>
    <source>
        <strain evidence="2">15112-1751.03</strain>
        <tissue evidence="2">Whole Adult</tissue>
    </source>
</reference>
<dbReference type="GeneID" id="117563484"/>
<dbReference type="InterPro" id="IPR032675">
    <property type="entry name" value="LRR_dom_sf"/>
</dbReference>
<protein>
    <submittedName>
        <fullName evidence="2">Uncharacterized protein LOC117563484 isoform X2</fullName>
    </submittedName>
</protein>
<name>A0A6P8WEP0_DROAB</name>
<evidence type="ECO:0000313" key="1">
    <source>
        <dbReference type="Proteomes" id="UP000515160"/>
    </source>
</evidence>
<dbReference type="SUPFAM" id="SSF52047">
    <property type="entry name" value="RNI-like"/>
    <property type="match status" value="1"/>
</dbReference>
<dbReference type="RefSeq" id="XP_034097738.1">
    <property type="nucleotide sequence ID" value="XM_034241847.2"/>
</dbReference>
<gene>
    <name evidence="2" type="primary">LOC117563484</name>
</gene>
<dbReference type="Gene3D" id="3.80.10.10">
    <property type="entry name" value="Ribonuclease Inhibitor"/>
    <property type="match status" value="1"/>
</dbReference>
<organism evidence="1 2">
    <name type="scientific">Drosophila albomicans</name>
    <name type="common">Fruit fly</name>
    <dbReference type="NCBI Taxonomy" id="7291"/>
    <lineage>
        <taxon>Eukaryota</taxon>
        <taxon>Metazoa</taxon>
        <taxon>Ecdysozoa</taxon>
        <taxon>Arthropoda</taxon>
        <taxon>Hexapoda</taxon>
        <taxon>Insecta</taxon>
        <taxon>Pterygota</taxon>
        <taxon>Neoptera</taxon>
        <taxon>Endopterygota</taxon>
        <taxon>Diptera</taxon>
        <taxon>Brachycera</taxon>
        <taxon>Muscomorpha</taxon>
        <taxon>Ephydroidea</taxon>
        <taxon>Drosophilidae</taxon>
        <taxon>Drosophila</taxon>
    </lineage>
</organism>
<dbReference type="AlphaFoldDB" id="A0A6P8WEP0"/>
<dbReference type="Proteomes" id="UP000515160">
    <property type="component" value="Chromosome 2L"/>
</dbReference>
<evidence type="ECO:0000313" key="2">
    <source>
        <dbReference type="RefSeq" id="XP_034097738.1"/>
    </source>
</evidence>
<sequence>MLDKLNDDCWLEIIKYLDLYDKFALYEATKGVSNRVNSNVIYSWKHQLNFTLDNYMYGKMEEMPELLDIFISSIKDTVQKLIFQNVTVEFLKLWQKYTFPSMKTLKYTLDVCDYNRNDNEAIKIMATIFPGLHSVKPHGGVDSGMVPQWTQLRKLDLSEWLSDYIPAYGNLFILRYPLLEELIVRQVSNFTNFYHEVMTMSKLHTLTIQLTDDYYLNKFLEKRGNDIHTIVFNNCIGKYKMNTLHKLRNLRHLTLQEEHHFTSEDLCKLIMDLNQLEQIDLIYSEIWPSEEELWQTVASCPSLKILNIPGSYIDSDDFFDSNRHLMEDTLNKRSQPLTIHIYCDVPAKQICDYFKHPQLKLSFEPLSMDLLDDEFAQIRLNPLLTT</sequence>